<feature type="coiled-coil region" evidence="2">
    <location>
        <begin position="5"/>
        <end position="32"/>
    </location>
</feature>
<dbReference type="OrthoDB" id="8421419at2"/>
<dbReference type="AlphaFoldDB" id="A0A501WNH6"/>
<dbReference type="SUPFAM" id="SSF48657">
    <property type="entry name" value="FinO-like"/>
    <property type="match status" value="1"/>
</dbReference>
<gene>
    <name evidence="5" type="ORF">FJM67_09975</name>
</gene>
<feature type="region of interest" description="Disordered" evidence="3">
    <location>
        <begin position="226"/>
        <end position="300"/>
    </location>
</feature>
<sequence length="317" mass="35651">MDQLIKTLEQRIETLLTALSEAHEEIQRLRSLSATSPTPVTPQAAQPDLLAQPLKRSTEDRLQLYIEESLDLLPLNPEDGHNNAGDTENQLCFDLGMTAPSANLPETFTNQSIETMTQENQTIAPEASEQLLSEDANQEAINDTTTTLSAEQKRRQKNQKNNRRLIRLLEERYPKAFDWNNPRPLKVGIDKDMELDDNFNASKQRRALATYTRSDRYKKCLLTGQPRIDLNGTPVSDEPALPNTTPTPAGKVEKRAPAAMKMKKSRPQPTNKRNQSTQTKPTSNKATKIAAEKDDPFANLSAEERMKAKLEKLLGKH</sequence>
<evidence type="ECO:0000313" key="5">
    <source>
        <dbReference type="EMBL" id="TPE50878.1"/>
    </source>
</evidence>
<evidence type="ECO:0000313" key="6">
    <source>
        <dbReference type="Proteomes" id="UP000315901"/>
    </source>
</evidence>
<dbReference type="GO" id="GO:0003723">
    <property type="term" value="F:RNA binding"/>
    <property type="evidence" value="ECO:0007669"/>
    <property type="project" value="UniProtKB-KW"/>
</dbReference>
<evidence type="ECO:0000256" key="2">
    <source>
        <dbReference type="SAM" id="Coils"/>
    </source>
</evidence>
<accession>A0A501WNH6</accession>
<keyword evidence="6" id="KW-1185">Reference proteome</keyword>
<keyword evidence="1" id="KW-0694">RNA-binding</keyword>
<name>A0A501WNH6_9GAMM</name>
<keyword evidence="2" id="KW-0175">Coiled coil</keyword>
<dbReference type="SMART" id="SM00945">
    <property type="entry name" value="ProQ"/>
    <property type="match status" value="1"/>
</dbReference>
<dbReference type="EMBL" id="VFRR01000017">
    <property type="protein sequence ID" value="TPE50878.1"/>
    <property type="molecule type" value="Genomic_DNA"/>
</dbReference>
<dbReference type="Pfam" id="PF04352">
    <property type="entry name" value="ProQ"/>
    <property type="match status" value="1"/>
</dbReference>
<organism evidence="5 6">
    <name type="scientific">Maribrevibacterium harenarium</name>
    <dbReference type="NCBI Taxonomy" id="2589817"/>
    <lineage>
        <taxon>Bacteria</taxon>
        <taxon>Pseudomonadati</taxon>
        <taxon>Pseudomonadota</taxon>
        <taxon>Gammaproteobacteria</taxon>
        <taxon>Oceanospirillales</taxon>
        <taxon>Oceanospirillaceae</taxon>
        <taxon>Maribrevibacterium</taxon>
    </lineage>
</organism>
<dbReference type="InterPro" id="IPR016103">
    <property type="entry name" value="ProQ/FinO"/>
</dbReference>
<feature type="compositionally biased region" description="Polar residues" evidence="3">
    <location>
        <begin position="267"/>
        <end position="286"/>
    </location>
</feature>
<dbReference type="Gene3D" id="1.10.1710.10">
    <property type="entry name" value="ProQ/FinO domain"/>
    <property type="match status" value="1"/>
</dbReference>
<evidence type="ECO:0000256" key="1">
    <source>
        <dbReference type="ARBA" id="ARBA00022884"/>
    </source>
</evidence>
<feature type="domain" description="ProQ/FinO" evidence="4">
    <location>
        <begin position="157"/>
        <end position="269"/>
    </location>
</feature>
<evidence type="ECO:0000259" key="4">
    <source>
        <dbReference type="SMART" id="SM00945"/>
    </source>
</evidence>
<dbReference type="InterPro" id="IPR036442">
    <property type="entry name" value="ProQ/FinO_sf"/>
</dbReference>
<reference evidence="5 6" key="1">
    <citation type="submission" date="2019-06" db="EMBL/GenBank/DDBJ databases">
        <title>A novel bacterium of genus Marinomonas, isolated from coastal sand.</title>
        <authorList>
            <person name="Huang H."/>
            <person name="Mo K."/>
            <person name="Hu Y."/>
        </authorList>
    </citation>
    <scope>NUCLEOTIDE SEQUENCE [LARGE SCALE GENOMIC DNA]</scope>
    <source>
        <strain evidence="5 6">HB171799</strain>
    </source>
</reference>
<protein>
    <recommendedName>
        <fullName evidence="4">ProQ/FinO domain-containing protein</fullName>
    </recommendedName>
</protein>
<feature type="compositionally biased region" description="Basic and acidic residues" evidence="3">
    <location>
        <begin position="290"/>
        <end position="300"/>
    </location>
</feature>
<dbReference type="RefSeq" id="WP_140588913.1">
    <property type="nucleotide sequence ID" value="NZ_VFRR01000017.1"/>
</dbReference>
<dbReference type="Proteomes" id="UP000315901">
    <property type="component" value="Unassembled WGS sequence"/>
</dbReference>
<evidence type="ECO:0000256" key="3">
    <source>
        <dbReference type="SAM" id="MobiDB-lite"/>
    </source>
</evidence>
<comment type="caution">
    <text evidence="5">The sequence shown here is derived from an EMBL/GenBank/DDBJ whole genome shotgun (WGS) entry which is preliminary data.</text>
</comment>
<proteinExistence type="predicted"/>